<dbReference type="EMBL" id="AOKY01000948">
    <property type="protein sequence ID" value="KDB20019.1"/>
    <property type="molecule type" value="Genomic_DNA"/>
</dbReference>
<proteinExistence type="predicted"/>
<accession>A0A059IWV5</accession>
<reference evidence="2 3" key="1">
    <citation type="submission" date="2014-02" db="EMBL/GenBank/DDBJ databases">
        <title>The Genome Sequence of Trichophyton interdigitale MR816.</title>
        <authorList>
            <consortium name="The Broad Institute Genomics Platform"/>
            <person name="Cuomo C.A."/>
            <person name="White T.C."/>
            <person name="Graser Y."/>
            <person name="Martinez-Rossi N."/>
            <person name="Heitman J."/>
            <person name="Young S.K."/>
            <person name="Zeng Q."/>
            <person name="Gargeya S."/>
            <person name="Abouelleil A."/>
            <person name="Alvarado L."/>
            <person name="Chapman S.B."/>
            <person name="Gainer-Dewar J."/>
            <person name="Goldberg J."/>
            <person name="Griggs A."/>
            <person name="Gujja S."/>
            <person name="Hansen M."/>
            <person name="Howarth C."/>
            <person name="Imamovic A."/>
            <person name="Larimer J."/>
            <person name="Martinez D."/>
            <person name="Murphy C."/>
            <person name="Pearson M.D."/>
            <person name="Persinoti G."/>
            <person name="Poon T."/>
            <person name="Priest M."/>
            <person name="Roberts A.D."/>
            <person name="Saif S."/>
            <person name="Shea T.D."/>
            <person name="Sykes S.N."/>
            <person name="Wortman J."/>
            <person name="Nusbaum C."/>
            <person name="Birren B."/>
        </authorList>
    </citation>
    <scope>NUCLEOTIDE SEQUENCE [LARGE SCALE GENOMIC DNA]</scope>
    <source>
        <strain evidence="2 3">MR816</strain>
    </source>
</reference>
<dbReference type="OMA" id="DANLVWC"/>
<gene>
    <name evidence="2" type="ORF">H109_08015</name>
</gene>
<keyword evidence="3" id="KW-1185">Reference proteome</keyword>
<protein>
    <submittedName>
        <fullName evidence="2">Uncharacterized protein</fullName>
    </submittedName>
</protein>
<name>A0A059IWV5_TRIIM</name>
<dbReference type="HOGENOM" id="CLU_1455387_0_0_1"/>
<evidence type="ECO:0000313" key="2">
    <source>
        <dbReference type="EMBL" id="KDB20019.1"/>
    </source>
</evidence>
<dbReference type="Proteomes" id="UP000024533">
    <property type="component" value="Unassembled WGS sequence"/>
</dbReference>
<sequence>MSTETLYARSWDEAQMKFQLLNIYTHDTRAASDIALSEARPTTLNSKQRMGFWSKFKRSKSQNINNYHSRSNALPQRAKSDANLVWCPEQKIWLFARQPANNSSLSPRTQRHNSQQNPTVTTNLPPPAEYGEEELLFAQLPGHYCLGIYTEANNEPVSPSEPDYFDLSGQKALKASRWMSVAQRVGPGNPMS</sequence>
<dbReference type="OrthoDB" id="4199879at2759"/>
<feature type="region of interest" description="Disordered" evidence="1">
    <location>
        <begin position="101"/>
        <end position="122"/>
    </location>
</feature>
<organism evidence="2 3">
    <name type="scientific">Trichophyton interdigitale (strain MR816)</name>
    <dbReference type="NCBI Taxonomy" id="1215338"/>
    <lineage>
        <taxon>Eukaryota</taxon>
        <taxon>Fungi</taxon>
        <taxon>Dikarya</taxon>
        <taxon>Ascomycota</taxon>
        <taxon>Pezizomycotina</taxon>
        <taxon>Eurotiomycetes</taxon>
        <taxon>Eurotiomycetidae</taxon>
        <taxon>Onygenales</taxon>
        <taxon>Arthrodermataceae</taxon>
        <taxon>Trichophyton</taxon>
    </lineage>
</organism>
<evidence type="ECO:0000313" key="3">
    <source>
        <dbReference type="Proteomes" id="UP000024533"/>
    </source>
</evidence>
<comment type="caution">
    <text evidence="2">The sequence shown here is derived from an EMBL/GenBank/DDBJ whole genome shotgun (WGS) entry which is preliminary data.</text>
</comment>
<dbReference type="AlphaFoldDB" id="A0A059IWV5"/>
<evidence type="ECO:0000256" key="1">
    <source>
        <dbReference type="SAM" id="MobiDB-lite"/>
    </source>
</evidence>